<keyword evidence="2" id="KW-1185">Reference proteome</keyword>
<proteinExistence type="predicted"/>
<comment type="caution">
    <text evidence="1">The sequence shown here is derived from an EMBL/GenBank/DDBJ whole genome shotgun (WGS) entry which is preliminary data.</text>
</comment>
<sequence length="186" mass="21669">MFLGQHDALNSSYDLVEFAARYAFESFDLNNSNIDGPSLFIFGSVDSIIKSDYYIFERIEKLPFKTYINIGFESADQETLDKLGKGITKEAVERAFTKSVEINRRYEKIEITSNFVLGDHLPEGHIKSFFKLIEKNFDQPFHKGSIYFSPLINAKNTGWKRNIKREFFKLKIRIPVPSFLYLIQKL</sequence>
<dbReference type="InterPro" id="IPR058240">
    <property type="entry name" value="rSAM_sf"/>
</dbReference>
<evidence type="ECO:0000313" key="2">
    <source>
        <dbReference type="Proteomes" id="UP001144372"/>
    </source>
</evidence>
<evidence type="ECO:0000313" key="1">
    <source>
        <dbReference type="EMBL" id="GLI35142.1"/>
    </source>
</evidence>
<dbReference type="AlphaFoldDB" id="A0A9W6L808"/>
<name>A0A9W6L808_9BACT</name>
<protein>
    <recommendedName>
        <fullName evidence="3">Radical SAM protein</fullName>
    </recommendedName>
</protein>
<dbReference type="Proteomes" id="UP001144372">
    <property type="component" value="Unassembled WGS sequence"/>
</dbReference>
<organism evidence="1 2">
    <name type="scientific">Desulforhabdus amnigena</name>
    <dbReference type="NCBI Taxonomy" id="40218"/>
    <lineage>
        <taxon>Bacteria</taxon>
        <taxon>Pseudomonadati</taxon>
        <taxon>Thermodesulfobacteriota</taxon>
        <taxon>Syntrophobacteria</taxon>
        <taxon>Syntrophobacterales</taxon>
        <taxon>Syntrophobacteraceae</taxon>
        <taxon>Desulforhabdus</taxon>
    </lineage>
</organism>
<dbReference type="SUPFAM" id="SSF102114">
    <property type="entry name" value="Radical SAM enzymes"/>
    <property type="match status" value="1"/>
</dbReference>
<gene>
    <name evidence="1" type="ORF">DAMNIGENAA_25750</name>
</gene>
<reference evidence="1" key="1">
    <citation type="submission" date="2022-12" db="EMBL/GenBank/DDBJ databases">
        <title>Reference genome sequencing for broad-spectrum identification of bacterial and archaeal isolates by mass spectrometry.</title>
        <authorList>
            <person name="Sekiguchi Y."/>
            <person name="Tourlousse D.M."/>
        </authorList>
    </citation>
    <scope>NUCLEOTIDE SEQUENCE</scope>
    <source>
        <strain evidence="1">ASRB1</strain>
    </source>
</reference>
<accession>A0A9W6L808</accession>
<dbReference type="EMBL" id="BSDR01000001">
    <property type="protein sequence ID" value="GLI35142.1"/>
    <property type="molecule type" value="Genomic_DNA"/>
</dbReference>
<evidence type="ECO:0008006" key="3">
    <source>
        <dbReference type="Google" id="ProtNLM"/>
    </source>
</evidence>